<dbReference type="InterPro" id="IPR016024">
    <property type="entry name" value="ARM-type_fold"/>
</dbReference>
<evidence type="ECO:0000256" key="1">
    <source>
        <dbReference type="ARBA" id="ARBA00022679"/>
    </source>
</evidence>
<comment type="caution">
    <text evidence="5">The sequence shown here is derived from an EMBL/GenBank/DDBJ whole genome shotgun (WGS) entry which is preliminary data.</text>
</comment>
<evidence type="ECO:0000259" key="4">
    <source>
        <dbReference type="PROSITE" id="PS50237"/>
    </source>
</evidence>
<dbReference type="PROSITE" id="PS50237">
    <property type="entry name" value="HECT"/>
    <property type="match status" value="1"/>
</dbReference>
<dbReference type="Gene3D" id="3.30.2160.10">
    <property type="entry name" value="Hect, E3 ligase catalytic domain"/>
    <property type="match status" value="1"/>
</dbReference>
<dbReference type="InterPro" id="IPR045322">
    <property type="entry name" value="HECTD1/TRIP12-like"/>
</dbReference>
<dbReference type="AlphaFoldDB" id="A0A1J4KGG9"/>
<dbReference type="EMBL" id="MLAK01000620">
    <property type="protein sequence ID" value="OHT10146.1"/>
    <property type="molecule type" value="Genomic_DNA"/>
</dbReference>
<feature type="domain" description="HECT" evidence="4">
    <location>
        <begin position="872"/>
        <end position="1063"/>
    </location>
</feature>
<evidence type="ECO:0000313" key="5">
    <source>
        <dbReference type="EMBL" id="OHT10146.1"/>
    </source>
</evidence>
<comment type="caution">
    <text evidence="3">Lacks conserved residue(s) required for the propagation of feature annotation.</text>
</comment>
<keyword evidence="2 3" id="KW-0833">Ubl conjugation pathway</keyword>
<dbReference type="PANTHER" id="PTHR45670:SF1">
    <property type="entry name" value="E3 UBIQUITIN-PROTEIN LIGASE HECTD1"/>
    <property type="match status" value="1"/>
</dbReference>
<sequence length="1063" mass="122862">MVKCVRSIFSMSFLHETLPNNNNNDNDNNLLNQINETKNKLLSRNDEDKIAGLILFHEIISTNSQTYLLNQIDQTIYLFLTNFMKSSNDAIIINSIKCIDLLVTKYPQRNHFDHLEIFNSVIYLLRNREHKDIIDALISLIHNYIFLEFNLFQFRADNGCLFKGLADLIRNASPKQQIAILETLNQGFDCSPDVQDLNFLFNSLQPILKRREKHFFPIIIEFLEKLWKINKPINFLSKNSIIDLFHLSLSYDDLELTKKTFDILNFVQTSNDFYLAVNESGLVFKELLSNEKYFTDITILSSCLKMILHILPDPGLPKKYLKYHSTPIYGAFNFANEIKEAILNLILMINQLQTSFSSNSNTSYSNNLNFNNSNSENADNSESITCNLLDLFASIISIISFKLEQNLICYFSGFISSEYVPFILIIATKMLNPIDAVCNNWLYLFNMIRLDDFDSDQWYKDKIGEFLKIIGPAATFDDVGQNIESFDDFLSLLSTIKSTHLYLASSETFHYISLHLTKILKQENKKNNFDFEKYKPNFLSLVKIINNFLAIANFENSVNDPLTNIPLQDLLKRGFSVDIYFPDSNNNRTSLTNIVVSADIDFCGIETYINSYVHNIQPLGFLHQIINLEDNKQLSLMTIGALLENNKDTSPFGYSKYSYSINNYHFSVYEPLFHSLLRSYNSIEDLTSLSPKINIKYKHDSNHENQKEKITCKIELNEKSIIIDCIHILQQIHEIFPEFDFFNQKLEKIVLSQLKSLPLIIGFKNFASQIVYHAPFLFSLNFRFEIFKIVAFDLYLSIKTFQNLVSKPDDISRNDLPLNNTIILPINKNNIFDSGKDIFGIIGEGLTRFVVNFQKLEKSRTKMDFGVEMNNTQEFLILFAEEISKDETKQWRKKPNLSTLVDQNHIDNNNNNNDNNELFPAPNADPSFFYMLGTLTAKAILMEMSLPIKINPAFFDLVLGNPISLKQVDTEIFETLNESLLESLIGRSFTYPNYPELEMIENGANIVVNRENLQDYINLFKEFTIGSKVILFAEEYKRGFETVGRTEFLKLFSSQELSTLLSK</sequence>
<dbReference type="Proteomes" id="UP000179807">
    <property type="component" value="Unassembled WGS sequence"/>
</dbReference>
<organism evidence="5 6">
    <name type="scientific">Tritrichomonas foetus</name>
    <dbReference type="NCBI Taxonomy" id="1144522"/>
    <lineage>
        <taxon>Eukaryota</taxon>
        <taxon>Metamonada</taxon>
        <taxon>Parabasalia</taxon>
        <taxon>Tritrichomonadida</taxon>
        <taxon>Tritrichomonadidae</taxon>
        <taxon>Tritrichomonas</taxon>
    </lineage>
</organism>
<dbReference type="GO" id="GO:0043161">
    <property type="term" value="P:proteasome-mediated ubiquitin-dependent protein catabolic process"/>
    <property type="evidence" value="ECO:0007669"/>
    <property type="project" value="TreeGrafter"/>
</dbReference>
<dbReference type="OrthoDB" id="8068875at2759"/>
<evidence type="ECO:0000313" key="6">
    <source>
        <dbReference type="Proteomes" id="UP000179807"/>
    </source>
</evidence>
<dbReference type="Pfam" id="PF00632">
    <property type="entry name" value="HECT"/>
    <property type="match status" value="1"/>
</dbReference>
<gene>
    <name evidence="5" type="ORF">TRFO_20701</name>
</gene>
<dbReference type="GeneID" id="94836248"/>
<protein>
    <recommendedName>
        <fullName evidence="4">HECT domain-containing protein</fullName>
    </recommendedName>
</protein>
<dbReference type="PANTHER" id="PTHR45670">
    <property type="entry name" value="E3 UBIQUITIN-PROTEIN LIGASE TRIP12"/>
    <property type="match status" value="1"/>
</dbReference>
<dbReference type="GO" id="GO:0061630">
    <property type="term" value="F:ubiquitin protein ligase activity"/>
    <property type="evidence" value="ECO:0007669"/>
    <property type="project" value="InterPro"/>
</dbReference>
<dbReference type="Gene3D" id="3.90.1750.10">
    <property type="entry name" value="Hect, E3 ligase catalytic domains"/>
    <property type="match status" value="1"/>
</dbReference>
<evidence type="ECO:0000256" key="2">
    <source>
        <dbReference type="ARBA" id="ARBA00022786"/>
    </source>
</evidence>
<proteinExistence type="predicted"/>
<name>A0A1J4KGG9_9EUKA</name>
<dbReference type="InterPro" id="IPR000569">
    <property type="entry name" value="HECT_dom"/>
</dbReference>
<evidence type="ECO:0000256" key="3">
    <source>
        <dbReference type="PROSITE-ProRule" id="PRU00104"/>
    </source>
</evidence>
<dbReference type="GO" id="GO:0000209">
    <property type="term" value="P:protein polyubiquitination"/>
    <property type="evidence" value="ECO:0007669"/>
    <property type="project" value="TreeGrafter"/>
</dbReference>
<keyword evidence="1" id="KW-0808">Transferase</keyword>
<reference evidence="5" key="1">
    <citation type="submission" date="2016-10" db="EMBL/GenBank/DDBJ databases">
        <authorList>
            <person name="Benchimol M."/>
            <person name="Almeida L.G."/>
            <person name="Vasconcelos A.T."/>
            <person name="Perreira-Neves A."/>
            <person name="Rosa I.A."/>
            <person name="Tasca T."/>
            <person name="Bogo M.R."/>
            <person name="de Souza W."/>
        </authorList>
    </citation>
    <scope>NUCLEOTIDE SEQUENCE [LARGE SCALE GENOMIC DNA]</scope>
    <source>
        <strain evidence="5">K</strain>
    </source>
</reference>
<keyword evidence="6" id="KW-1185">Reference proteome</keyword>
<dbReference type="VEuPathDB" id="TrichDB:TRFO_20701"/>
<dbReference type="InterPro" id="IPR035983">
    <property type="entry name" value="Hect_E3_ubiquitin_ligase"/>
</dbReference>
<dbReference type="RefSeq" id="XP_068363282.1">
    <property type="nucleotide sequence ID" value="XM_068501544.1"/>
</dbReference>
<dbReference type="SUPFAM" id="SSF56204">
    <property type="entry name" value="Hect, E3 ligase catalytic domain"/>
    <property type="match status" value="1"/>
</dbReference>
<dbReference type="SUPFAM" id="SSF48371">
    <property type="entry name" value="ARM repeat"/>
    <property type="match status" value="1"/>
</dbReference>
<accession>A0A1J4KGG9</accession>